<dbReference type="Proteomes" id="UP000295701">
    <property type="component" value="Unassembled WGS sequence"/>
</dbReference>
<evidence type="ECO:0000313" key="6">
    <source>
        <dbReference type="Proteomes" id="UP000295701"/>
    </source>
</evidence>
<dbReference type="GO" id="GO:0003796">
    <property type="term" value="F:lysozyme activity"/>
    <property type="evidence" value="ECO:0007669"/>
    <property type="project" value="InterPro"/>
</dbReference>
<dbReference type="PROSITE" id="PS51257">
    <property type="entry name" value="PROKAR_LIPOPROTEIN"/>
    <property type="match status" value="1"/>
</dbReference>
<reference evidence="5 6" key="1">
    <citation type="submission" date="2019-03" db="EMBL/GenBank/DDBJ databases">
        <title>Primorskyibacter sp. SS33 isolated from sediments.</title>
        <authorList>
            <person name="Xunke S."/>
        </authorList>
    </citation>
    <scope>NUCLEOTIDE SEQUENCE [LARGE SCALE GENOMIC DNA]</scope>
    <source>
        <strain evidence="5 6">SS33</strain>
    </source>
</reference>
<dbReference type="Pfam" id="PF01183">
    <property type="entry name" value="Glyco_hydro_25"/>
    <property type="match status" value="1"/>
</dbReference>
<comment type="similarity">
    <text evidence="1">Belongs to the glycosyl hydrolase 25 family.</text>
</comment>
<dbReference type="Gene3D" id="3.20.20.80">
    <property type="entry name" value="Glycosidases"/>
    <property type="match status" value="1"/>
</dbReference>
<keyword evidence="3" id="KW-0326">Glycosidase</keyword>
<dbReference type="SMART" id="SM00641">
    <property type="entry name" value="Glyco_25"/>
    <property type="match status" value="1"/>
</dbReference>
<name>A0A4V3BA13_9RHOB</name>
<dbReference type="AlphaFoldDB" id="A0A4V3BA13"/>
<dbReference type="GO" id="GO:0016052">
    <property type="term" value="P:carbohydrate catabolic process"/>
    <property type="evidence" value="ECO:0007669"/>
    <property type="project" value="TreeGrafter"/>
</dbReference>
<dbReference type="OrthoDB" id="9798192at2"/>
<keyword evidence="6" id="KW-1185">Reference proteome</keyword>
<comment type="caution">
    <text evidence="5">The sequence shown here is derived from an EMBL/GenBank/DDBJ whole genome shotgun (WGS) entry which is preliminary data.</text>
</comment>
<dbReference type="InterPro" id="IPR017853">
    <property type="entry name" value="GH"/>
</dbReference>
<evidence type="ECO:0000256" key="3">
    <source>
        <dbReference type="ARBA" id="ARBA00023295"/>
    </source>
</evidence>
<organism evidence="5 6">
    <name type="scientific">Palleronia sediminis</name>
    <dbReference type="NCBI Taxonomy" id="2547833"/>
    <lineage>
        <taxon>Bacteria</taxon>
        <taxon>Pseudomonadati</taxon>
        <taxon>Pseudomonadota</taxon>
        <taxon>Alphaproteobacteria</taxon>
        <taxon>Rhodobacterales</taxon>
        <taxon>Roseobacteraceae</taxon>
        <taxon>Palleronia</taxon>
    </lineage>
</organism>
<dbReference type="PROSITE" id="PS51904">
    <property type="entry name" value="GLYCOSYL_HYDROL_F25_2"/>
    <property type="match status" value="1"/>
</dbReference>
<sequence>MTLTRFPAICALSALLALAACGGGRTVGLPSPDIGAATVTRADFGDSDPTDWGGPGPAAYAVHGIDLSKFQSRVDWRRARAAGVNFAFIKATEGGDRLDPYFAENFRGATEAGIAPGAYHFYYFCTDAERQARWFIENVPRTPGAMPPVVDLEWNPFSPTCTYRPPAEEVRAEVTKFMDIIARHYGQRPIIYTTPDFWERNEIARLGGETWLRAVAETPDKVYPGARWTFWQYTGTGIIDGIAGPVDINVFAGSPAEWRAWRAARAI</sequence>
<feature type="chain" id="PRO_5020664230" evidence="4">
    <location>
        <begin position="20"/>
        <end position="267"/>
    </location>
</feature>
<dbReference type="InterPro" id="IPR002053">
    <property type="entry name" value="Glyco_hydro_25"/>
</dbReference>
<dbReference type="GO" id="GO:0016998">
    <property type="term" value="P:cell wall macromolecule catabolic process"/>
    <property type="evidence" value="ECO:0007669"/>
    <property type="project" value="InterPro"/>
</dbReference>
<dbReference type="EMBL" id="SNAA01000005">
    <property type="protein sequence ID" value="TDL81379.1"/>
    <property type="molecule type" value="Genomic_DNA"/>
</dbReference>
<accession>A0A4V3BA13</accession>
<proteinExistence type="inferred from homology"/>
<evidence type="ECO:0000256" key="4">
    <source>
        <dbReference type="SAM" id="SignalP"/>
    </source>
</evidence>
<dbReference type="PANTHER" id="PTHR34135">
    <property type="entry name" value="LYSOZYME"/>
    <property type="match status" value="1"/>
</dbReference>
<dbReference type="SUPFAM" id="SSF51445">
    <property type="entry name" value="(Trans)glycosidases"/>
    <property type="match status" value="1"/>
</dbReference>
<gene>
    <name evidence="5" type="ORF">E2L08_06850</name>
</gene>
<feature type="signal peptide" evidence="4">
    <location>
        <begin position="1"/>
        <end position="19"/>
    </location>
</feature>
<protein>
    <submittedName>
        <fullName evidence="5">Glycoside hydrolase</fullName>
    </submittedName>
</protein>
<dbReference type="CDD" id="cd06413">
    <property type="entry name" value="GH25_muramidase_1"/>
    <property type="match status" value="1"/>
</dbReference>
<keyword evidence="2 5" id="KW-0378">Hydrolase</keyword>
<dbReference type="InterPro" id="IPR018077">
    <property type="entry name" value="Glyco_hydro_fam25_subgr"/>
</dbReference>
<dbReference type="GO" id="GO:0009253">
    <property type="term" value="P:peptidoglycan catabolic process"/>
    <property type="evidence" value="ECO:0007669"/>
    <property type="project" value="InterPro"/>
</dbReference>
<evidence type="ECO:0000313" key="5">
    <source>
        <dbReference type="EMBL" id="TDL81379.1"/>
    </source>
</evidence>
<evidence type="ECO:0000256" key="2">
    <source>
        <dbReference type="ARBA" id="ARBA00022801"/>
    </source>
</evidence>
<evidence type="ECO:0000256" key="1">
    <source>
        <dbReference type="ARBA" id="ARBA00010646"/>
    </source>
</evidence>
<keyword evidence="4" id="KW-0732">Signal</keyword>
<dbReference type="PANTHER" id="PTHR34135:SF2">
    <property type="entry name" value="LYSOZYME"/>
    <property type="match status" value="1"/>
</dbReference>